<evidence type="ECO:0000256" key="4">
    <source>
        <dbReference type="ARBA" id="ARBA00023002"/>
    </source>
</evidence>
<dbReference type="InterPro" id="IPR013785">
    <property type="entry name" value="Aldolase_TIM"/>
</dbReference>
<dbReference type="GO" id="GO:0016491">
    <property type="term" value="F:oxidoreductase activity"/>
    <property type="evidence" value="ECO:0007669"/>
    <property type="project" value="UniProtKB-KW"/>
</dbReference>
<dbReference type="KEGG" id="ptkz:JDV02_003179"/>
<dbReference type="CDD" id="cd04733">
    <property type="entry name" value="OYE_like_2_FMN"/>
    <property type="match status" value="1"/>
</dbReference>
<evidence type="ECO:0000313" key="7">
    <source>
        <dbReference type="Proteomes" id="UP000829364"/>
    </source>
</evidence>
<sequence length="424" mass="45794">MGDLHLDSPLTLPCGITLRNRLVKAATTEQLADCDGLPTSDQFHRLYRTWADGGWGLLLTGAVQVDLRYFGAREDLAIDTARVDEAKTLAAYRKLADTCRSRDTPTILQLNHPGRQSPIRAGKRGYFEKTMAPSSVAMDFGSNLTQRTLAALVFGTPREMTVRDIEDVVQRFANAARIASQAGFDGIQIHAAHGYLLAQFLSAKTNLRTDRYGGGAAERATIVVDIIRAVRAATAAARADFCIGVKLNSVDHQAAVDPASSSELQDVLAQARVIANAGVDFIEVSGGSYENPVFVGDGPEVQHQKSEKTLAREAFFLEFAKAIRQALPHTALMVTGGFRTRRGMEAAVAQGSCDLVGLARPAILRPSLPRDAILNRDVSDDDAQVPTKHVAIPWIVKYLGVKALGAGVESVISCPLHYLQSSYL</sequence>
<dbReference type="AlphaFoldDB" id="A0A9Q8V9E4"/>
<dbReference type="OrthoDB" id="1663137at2759"/>
<keyword evidence="2" id="KW-0285">Flavoprotein</keyword>
<dbReference type="EMBL" id="CP086355">
    <property type="protein sequence ID" value="UNI16774.1"/>
    <property type="molecule type" value="Genomic_DNA"/>
</dbReference>
<dbReference type="InterPro" id="IPR001155">
    <property type="entry name" value="OxRdtase_FMN_N"/>
</dbReference>
<gene>
    <name evidence="6" type="ORF">JDV02_003179</name>
</gene>
<keyword evidence="7" id="KW-1185">Reference proteome</keyword>
<dbReference type="InterPro" id="IPR051799">
    <property type="entry name" value="NADH_flavin_oxidoreductase"/>
</dbReference>
<name>A0A9Q8V9E4_9HYPO</name>
<dbReference type="RefSeq" id="XP_047840255.1">
    <property type="nucleotide sequence ID" value="XM_047984281.1"/>
</dbReference>
<dbReference type="PANTHER" id="PTHR43656:SF2">
    <property type="entry name" value="BINDING OXIDOREDUCTASE, PUTATIVE (AFU_ORTHOLOGUE AFUA_2G08260)-RELATED"/>
    <property type="match status" value="1"/>
</dbReference>
<reference evidence="6" key="1">
    <citation type="submission" date="2021-11" db="EMBL/GenBank/DDBJ databases">
        <title>Purpureocillium_takamizusanense_genome.</title>
        <authorList>
            <person name="Nguyen N.-H."/>
        </authorList>
    </citation>
    <scope>NUCLEOTIDE SEQUENCE</scope>
    <source>
        <strain evidence="6">PT3</strain>
    </source>
</reference>
<dbReference type="Gene3D" id="3.20.20.70">
    <property type="entry name" value="Aldolase class I"/>
    <property type="match status" value="1"/>
</dbReference>
<keyword evidence="3" id="KW-0288">FMN</keyword>
<dbReference type="Pfam" id="PF00724">
    <property type="entry name" value="Oxidored_FMN"/>
    <property type="match status" value="1"/>
</dbReference>
<evidence type="ECO:0000313" key="6">
    <source>
        <dbReference type="EMBL" id="UNI16774.1"/>
    </source>
</evidence>
<feature type="domain" description="NADH:flavin oxidoreductase/NADH oxidase N-terminal" evidence="5">
    <location>
        <begin position="9"/>
        <end position="371"/>
    </location>
</feature>
<comment type="similarity">
    <text evidence="1">Belongs to the NADH:flavin oxidoreductase/NADH oxidase family.</text>
</comment>
<organism evidence="6 7">
    <name type="scientific">Purpureocillium takamizusanense</name>
    <dbReference type="NCBI Taxonomy" id="2060973"/>
    <lineage>
        <taxon>Eukaryota</taxon>
        <taxon>Fungi</taxon>
        <taxon>Dikarya</taxon>
        <taxon>Ascomycota</taxon>
        <taxon>Pezizomycotina</taxon>
        <taxon>Sordariomycetes</taxon>
        <taxon>Hypocreomycetidae</taxon>
        <taxon>Hypocreales</taxon>
        <taxon>Ophiocordycipitaceae</taxon>
        <taxon>Purpureocillium</taxon>
    </lineage>
</organism>
<dbReference type="GO" id="GO:0010181">
    <property type="term" value="F:FMN binding"/>
    <property type="evidence" value="ECO:0007669"/>
    <property type="project" value="InterPro"/>
</dbReference>
<evidence type="ECO:0000256" key="3">
    <source>
        <dbReference type="ARBA" id="ARBA00022643"/>
    </source>
</evidence>
<keyword evidence="4" id="KW-0560">Oxidoreductase</keyword>
<dbReference type="Proteomes" id="UP000829364">
    <property type="component" value="Chromosome 2"/>
</dbReference>
<accession>A0A9Q8V9E4</accession>
<dbReference type="GeneID" id="72065139"/>
<evidence type="ECO:0000256" key="2">
    <source>
        <dbReference type="ARBA" id="ARBA00022630"/>
    </source>
</evidence>
<dbReference type="PANTHER" id="PTHR43656">
    <property type="entry name" value="BINDING OXIDOREDUCTASE, PUTATIVE (AFU_ORTHOLOGUE AFUA_2G08260)-RELATED"/>
    <property type="match status" value="1"/>
</dbReference>
<evidence type="ECO:0000259" key="5">
    <source>
        <dbReference type="Pfam" id="PF00724"/>
    </source>
</evidence>
<proteinExistence type="inferred from homology"/>
<evidence type="ECO:0000256" key="1">
    <source>
        <dbReference type="ARBA" id="ARBA00005979"/>
    </source>
</evidence>
<protein>
    <recommendedName>
        <fullName evidence="5">NADH:flavin oxidoreductase/NADH oxidase N-terminal domain-containing protein</fullName>
    </recommendedName>
</protein>
<dbReference type="SUPFAM" id="SSF51395">
    <property type="entry name" value="FMN-linked oxidoreductases"/>
    <property type="match status" value="1"/>
</dbReference>